<dbReference type="RefSeq" id="WP_109793534.1">
    <property type="nucleotide sequence ID" value="NZ_PHIG01000032.1"/>
</dbReference>
<proteinExistence type="predicted"/>
<evidence type="ECO:0000256" key="3">
    <source>
        <dbReference type="PROSITE-ProRule" id="PRU00023"/>
    </source>
</evidence>
<dbReference type="EMBL" id="PHIG01000032">
    <property type="protein sequence ID" value="PJK29510.1"/>
    <property type="molecule type" value="Genomic_DNA"/>
</dbReference>
<dbReference type="SUPFAM" id="SSF48403">
    <property type="entry name" value="Ankyrin repeat"/>
    <property type="match status" value="1"/>
</dbReference>
<feature type="region of interest" description="Disordered" evidence="4">
    <location>
        <begin position="88"/>
        <end position="112"/>
    </location>
</feature>
<dbReference type="InterPro" id="IPR002110">
    <property type="entry name" value="Ankyrin_rpt"/>
</dbReference>
<feature type="transmembrane region" description="Helical" evidence="5">
    <location>
        <begin position="21"/>
        <end position="43"/>
    </location>
</feature>
<feature type="region of interest" description="Disordered" evidence="4">
    <location>
        <begin position="404"/>
        <end position="434"/>
    </location>
</feature>
<evidence type="ECO:0000313" key="7">
    <source>
        <dbReference type="Proteomes" id="UP000229498"/>
    </source>
</evidence>
<feature type="repeat" description="ANK" evidence="3">
    <location>
        <begin position="470"/>
        <end position="502"/>
    </location>
</feature>
<feature type="compositionally biased region" description="Basic and acidic residues" evidence="4">
    <location>
        <begin position="241"/>
        <end position="262"/>
    </location>
</feature>
<feature type="repeat" description="ANK" evidence="3">
    <location>
        <begin position="503"/>
        <end position="535"/>
    </location>
</feature>
<dbReference type="Pfam" id="PF08238">
    <property type="entry name" value="Sel1"/>
    <property type="match status" value="2"/>
</dbReference>
<evidence type="ECO:0000256" key="4">
    <source>
        <dbReference type="SAM" id="MobiDB-lite"/>
    </source>
</evidence>
<keyword evidence="5" id="KW-0472">Membrane</keyword>
<dbReference type="Pfam" id="PF12796">
    <property type="entry name" value="Ank_2"/>
    <property type="match status" value="1"/>
</dbReference>
<feature type="compositionally biased region" description="Basic and acidic residues" evidence="4">
    <location>
        <begin position="275"/>
        <end position="306"/>
    </location>
</feature>
<evidence type="ECO:0000256" key="2">
    <source>
        <dbReference type="ARBA" id="ARBA00023043"/>
    </source>
</evidence>
<feature type="compositionally biased region" description="Basic and acidic residues" evidence="4">
    <location>
        <begin position="156"/>
        <end position="175"/>
    </location>
</feature>
<dbReference type="InterPro" id="IPR050776">
    <property type="entry name" value="Ank_Repeat/CDKN_Inhibitor"/>
</dbReference>
<dbReference type="SMART" id="SM00671">
    <property type="entry name" value="SEL1"/>
    <property type="match status" value="2"/>
</dbReference>
<gene>
    <name evidence="6" type="ORF">CVT23_10635</name>
</gene>
<keyword evidence="2 3" id="KW-0040">ANK repeat</keyword>
<feature type="repeat" description="ANK" evidence="3">
    <location>
        <begin position="536"/>
        <end position="568"/>
    </location>
</feature>
<dbReference type="AlphaFoldDB" id="A0A2M9G1B9"/>
<protein>
    <submittedName>
        <fullName evidence="6">Uncharacterized protein</fullName>
    </submittedName>
</protein>
<dbReference type="OrthoDB" id="9812708at2"/>
<dbReference type="SMART" id="SM00248">
    <property type="entry name" value="ANK"/>
    <property type="match status" value="4"/>
</dbReference>
<name>A0A2M9G1B9_9PROT</name>
<organism evidence="6 7">
    <name type="scientific">Minwuia thermotolerans</name>
    <dbReference type="NCBI Taxonomy" id="2056226"/>
    <lineage>
        <taxon>Bacteria</taxon>
        <taxon>Pseudomonadati</taxon>
        <taxon>Pseudomonadota</taxon>
        <taxon>Alphaproteobacteria</taxon>
        <taxon>Minwuiales</taxon>
        <taxon>Minwuiaceae</taxon>
        <taxon>Minwuia</taxon>
    </lineage>
</organism>
<keyword evidence="7" id="KW-1185">Reference proteome</keyword>
<feature type="region of interest" description="Disordered" evidence="4">
    <location>
        <begin position="122"/>
        <end position="141"/>
    </location>
</feature>
<dbReference type="Pfam" id="PF00023">
    <property type="entry name" value="Ank"/>
    <property type="match status" value="1"/>
</dbReference>
<comment type="caution">
    <text evidence="6">The sequence shown here is derived from an EMBL/GenBank/DDBJ whole genome shotgun (WGS) entry which is preliminary data.</text>
</comment>
<feature type="compositionally biased region" description="Low complexity" evidence="4">
    <location>
        <begin position="128"/>
        <end position="141"/>
    </location>
</feature>
<sequence length="596" mass="65595">MIARRIIPKFLSVTENVSRGMTVAGLAHGAALGVLIVAAPQLFDRDLDRFASPISIQIFEGVYQQPEPQNVLRIEPDLPAAISVETAIESSDPDPPEGAVPRPENAPEIALPDVRPAAIEAARRAPRPADAGAAPEPAAPGDVALIYERGAPLTPDEERGQRETPDASRLQDRERLPENARAIEAEIRRLEAMKAQAVVEQKLAAARKQEAAARNAEERLAAMQRRLERLQIARAEARVPRIEPPDRAAPEAPREVAQDARTRATLTPDAAMPEKAAEVLERSERREKQDDALTPAERERARQAVERYRKAAQEGIPAAEMNLARALDRGDGVEKDRAKARSIMEDLAEKGYEPAQIELAKKHLTGDGVEESRKKAYILLKNAAEEDNVVARRALRALRDEMSLEERQQAEREAANRRRKIEQQHAEKRLPPARQKALDENLREAVDHGNIGKMETLLRAGADPNAIDASGRDAIIAAAWRGREMVVEFLIEKGVDIDTVDLDGRTPLAWAAINGYVHIVEDLLAHGADPNARDDTGTTPLIRAAWNGHFEVAETLLNGGANPLIEDRQGKTALDRAQEESWPRVVRLLEGRISAN</sequence>
<dbReference type="PROSITE" id="PS50297">
    <property type="entry name" value="ANK_REP_REGION"/>
    <property type="match status" value="3"/>
</dbReference>
<evidence type="ECO:0000256" key="5">
    <source>
        <dbReference type="SAM" id="Phobius"/>
    </source>
</evidence>
<dbReference type="InterPro" id="IPR011990">
    <property type="entry name" value="TPR-like_helical_dom_sf"/>
</dbReference>
<dbReference type="InterPro" id="IPR036770">
    <property type="entry name" value="Ankyrin_rpt-contain_sf"/>
</dbReference>
<dbReference type="PANTHER" id="PTHR24201">
    <property type="entry name" value="ANK_REP_REGION DOMAIN-CONTAINING PROTEIN"/>
    <property type="match status" value="1"/>
</dbReference>
<accession>A0A2M9G1B9</accession>
<keyword evidence="5" id="KW-1133">Transmembrane helix</keyword>
<dbReference type="Gene3D" id="1.25.40.20">
    <property type="entry name" value="Ankyrin repeat-containing domain"/>
    <property type="match status" value="1"/>
</dbReference>
<keyword evidence="5" id="KW-0812">Transmembrane</keyword>
<reference evidence="6 7" key="1">
    <citation type="submission" date="2017-11" db="EMBL/GenBank/DDBJ databases">
        <title>Draft genome sequence of Rhizobiales bacterium SY3-13.</title>
        <authorList>
            <person name="Sun C."/>
        </authorList>
    </citation>
    <scope>NUCLEOTIDE SEQUENCE [LARGE SCALE GENOMIC DNA]</scope>
    <source>
        <strain evidence="6 7">SY3-13</strain>
    </source>
</reference>
<evidence type="ECO:0000313" key="6">
    <source>
        <dbReference type="EMBL" id="PJK29510.1"/>
    </source>
</evidence>
<keyword evidence="1" id="KW-0677">Repeat</keyword>
<feature type="region of interest" description="Disordered" evidence="4">
    <location>
        <begin position="152"/>
        <end position="175"/>
    </location>
</feature>
<dbReference type="Gene3D" id="1.25.40.10">
    <property type="entry name" value="Tetratricopeptide repeat domain"/>
    <property type="match status" value="1"/>
</dbReference>
<feature type="region of interest" description="Disordered" evidence="4">
    <location>
        <begin position="241"/>
        <end position="306"/>
    </location>
</feature>
<dbReference type="PROSITE" id="PS50088">
    <property type="entry name" value="ANK_REPEAT"/>
    <property type="match status" value="3"/>
</dbReference>
<evidence type="ECO:0000256" key="1">
    <source>
        <dbReference type="ARBA" id="ARBA00022737"/>
    </source>
</evidence>
<dbReference type="Proteomes" id="UP000229498">
    <property type="component" value="Unassembled WGS sequence"/>
</dbReference>
<dbReference type="InterPro" id="IPR006597">
    <property type="entry name" value="Sel1-like"/>
</dbReference>
<dbReference type="SUPFAM" id="SSF81901">
    <property type="entry name" value="HCP-like"/>
    <property type="match status" value="1"/>
</dbReference>